<protein>
    <submittedName>
        <fullName evidence="1">Uncharacterized protein</fullName>
    </submittedName>
</protein>
<organism evidence="1 2">
    <name type="scientific">Paludisphaera mucosa</name>
    <dbReference type="NCBI Taxonomy" id="3030827"/>
    <lineage>
        <taxon>Bacteria</taxon>
        <taxon>Pseudomonadati</taxon>
        <taxon>Planctomycetota</taxon>
        <taxon>Planctomycetia</taxon>
        <taxon>Isosphaerales</taxon>
        <taxon>Isosphaeraceae</taxon>
        <taxon>Paludisphaera</taxon>
    </lineage>
</organism>
<name>A0ABT6FHZ2_9BACT</name>
<dbReference type="RefSeq" id="WP_277863395.1">
    <property type="nucleotide sequence ID" value="NZ_JARRAG010000002.1"/>
</dbReference>
<reference evidence="1 2" key="1">
    <citation type="submission" date="2023-03" db="EMBL/GenBank/DDBJ databases">
        <title>Paludisphaera mucosa sp. nov. a novel planctomycete from northern fen.</title>
        <authorList>
            <person name="Ivanova A."/>
        </authorList>
    </citation>
    <scope>NUCLEOTIDE SEQUENCE [LARGE SCALE GENOMIC DNA]</scope>
    <source>
        <strain evidence="1 2">Pla2</strain>
    </source>
</reference>
<accession>A0ABT6FHZ2</accession>
<keyword evidence="2" id="KW-1185">Reference proteome</keyword>
<dbReference type="EMBL" id="JARRAG010000002">
    <property type="protein sequence ID" value="MDG3007106.1"/>
    <property type="molecule type" value="Genomic_DNA"/>
</dbReference>
<gene>
    <name evidence="1" type="ORF">PZE19_25355</name>
</gene>
<evidence type="ECO:0000313" key="2">
    <source>
        <dbReference type="Proteomes" id="UP001216907"/>
    </source>
</evidence>
<comment type="caution">
    <text evidence="1">The sequence shown here is derived from an EMBL/GenBank/DDBJ whole genome shotgun (WGS) entry which is preliminary data.</text>
</comment>
<dbReference type="Proteomes" id="UP001216907">
    <property type="component" value="Unassembled WGS sequence"/>
</dbReference>
<proteinExistence type="predicted"/>
<sequence length="355" mass="38951">MRRLLLVAFGVSIGLISSPRDARSQMMYPGGYGGYGMSQWGADPGAGYMAGLGSYARGQGVYAVEKAKADAINLDTMIKWNKALRVRQRALREDQRKEDARREAAREARVENREFLDGTTLNDVLMQILDSDPGVAKSARVKAPLSAAAIREIPFEWDSEAVTICIDQMTGAGSLPPLLMDPRYLAERQALRDAVEPALREDAKGEVSAETRRRIVDAVAAFRGSFVKNASDFAPDFQEAQDYFTTLASLTRLLNDPSLKAFLAQLDDGRERTVGDLVAFMNSFNLRFGAPTSERQIEIYRRLLPALKQIRDASVAATTPPASAPDRTGADLQTAAKAAFKGMSWDQLEAHSRAK</sequence>
<evidence type="ECO:0000313" key="1">
    <source>
        <dbReference type="EMBL" id="MDG3007106.1"/>
    </source>
</evidence>